<accession>A0ABU6YAS5</accession>
<reference evidence="1 2" key="1">
    <citation type="journal article" date="2023" name="Plants (Basel)">
        <title>Bridging the Gap: Combining Genomics and Transcriptomics Approaches to Understand Stylosanthes scabra, an Orphan Legume from the Brazilian Caatinga.</title>
        <authorList>
            <person name="Ferreira-Neto J.R.C."/>
            <person name="da Silva M.D."/>
            <person name="Binneck E."/>
            <person name="de Melo N.F."/>
            <person name="da Silva R.H."/>
            <person name="de Melo A.L.T.M."/>
            <person name="Pandolfi V."/>
            <person name="Bustamante F.O."/>
            <person name="Brasileiro-Vidal A.C."/>
            <person name="Benko-Iseppon A.M."/>
        </authorList>
    </citation>
    <scope>NUCLEOTIDE SEQUENCE [LARGE SCALE GENOMIC DNA]</scope>
    <source>
        <tissue evidence="1">Leaves</tissue>
    </source>
</reference>
<name>A0ABU6YAS5_9FABA</name>
<comment type="caution">
    <text evidence="1">The sequence shown here is derived from an EMBL/GenBank/DDBJ whole genome shotgun (WGS) entry which is preliminary data.</text>
</comment>
<evidence type="ECO:0000313" key="1">
    <source>
        <dbReference type="EMBL" id="MED6206353.1"/>
    </source>
</evidence>
<gene>
    <name evidence="1" type="ORF">PIB30_025898</name>
</gene>
<dbReference type="EMBL" id="JASCZI010241751">
    <property type="protein sequence ID" value="MED6206353.1"/>
    <property type="molecule type" value="Genomic_DNA"/>
</dbReference>
<evidence type="ECO:0000313" key="2">
    <source>
        <dbReference type="Proteomes" id="UP001341840"/>
    </source>
</evidence>
<dbReference type="Proteomes" id="UP001341840">
    <property type="component" value="Unassembled WGS sequence"/>
</dbReference>
<proteinExistence type="predicted"/>
<sequence length="73" mass="7860">MVGEVVVMLVVPTNFIFGISSRLCNRVSLQLVSPSRLNSAIVASLRLILEIPGFPPSSASDLSARPSVLRRPK</sequence>
<keyword evidence="2" id="KW-1185">Reference proteome</keyword>
<organism evidence="1 2">
    <name type="scientific">Stylosanthes scabra</name>
    <dbReference type="NCBI Taxonomy" id="79078"/>
    <lineage>
        <taxon>Eukaryota</taxon>
        <taxon>Viridiplantae</taxon>
        <taxon>Streptophyta</taxon>
        <taxon>Embryophyta</taxon>
        <taxon>Tracheophyta</taxon>
        <taxon>Spermatophyta</taxon>
        <taxon>Magnoliopsida</taxon>
        <taxon>eudicotyledons</taxon>
        <taxon>Gunneridae</taxon>
        <taxon>Pentapetalae</taxon>
        <taxon>rosids</taxon>
        <taxon>fabids</taxon>
        <taxon>Fabales</taxon>
        <taxon>Fabaceae</taxon>
        <taxon>Papilionoideae</taxon>
        <taxon>50 kb inversion clade</taxon>
        <taxon>dalbergioids sensu lato</taxon>
        <taxon>Dalbergieae</taxon>
        <taxon>Pterocarpus clade</taxon>
        <taxon>Stylosanthes</taxon>
    </lineage>
</organism>
<protein>
    <recommendedName>
        <fullName evidence="3">Secreted protein</fullName>
    </recommendedName>
</protein>
<evidence type="ECO:0008006" key="3">
    <source>
        <dbReference type="Google" id="ProtNLM"/>
    </source>
</evidence>